<reference evidence="1" key="1">
    <citation type="submission" date="2018-10" db="EMBL/GenBank/DDBJ databases">
        <title>Hidden diversity of soil giant viruses.</title>
        <authorList>
            <person name="Schulz F."/>
            <person name="Alteio L."/>
            <person name="Goudeau D."/>
            <person name="Ryan E.M."/>
            <person name="Malmstrom R.R."/>
            <person name="Blanchard J."/>
            <person name="Woyke T."/>
        </authorList>
    </citation>
    <scope>NUCLEOTIDE SEQUENCE</scope>
    <source>
        <strain evidence="1">SYV1</strain>
    </source>
</reference>
<evidence type="ECO:0000313" key="1">
    <source>
        <dbReference type="EMBL" id="AYV86992.1"/>
    </source>
</evidence>
<organism evidence="1">
    <name type="scientific">Sylvanvirus sp</name>
    <dbReference type="NCBI Taxonomy" id="2487774"/>
    <lineage>
        <taxon>Viruses</taxon>
    </lineage>
</organism>
<dbReference type="SUPFAM" id="SSF51126">
    <property type="entry name" value="Pectin lyase-like"/>
    <property type="match status" value="1"/>
</dbReference>
<protein>
    <submittedName>
        <fullName evidence="1">GMC-type oxidoreductase</fullName>
    </submittedName>
</protein>
<sequence length="596" mass="63199">MPKEFVITETELLRYLGYKSPNPIPCVIPCPKPCMKSIPDSCLPKIFIELPPVQKCCNKCKQSTCICHHNRKMKRKKSSSSSSSKHKKGLAGMADISSTAGIPVSNPSSLLLSSGQSRVAGKGTPMTKTVASSSSIPVTNGILAADFVNGSPLVLNTSGAVYTILESLDGINTSGIYKNYSNLVQLVIASSNITLDMNGFTFQSSATAVPAVNIYIDPGVSNVTIRNGTIRNAAVCAIASNGASQIMLSNLNLLDTGSLAFVQGQSVSQQYAIQFTDCPNVTIQDVTVNGLQAHVVTGASIKSPDQAEVAGIYLERCNKATIRRVICNDMTITGVAQLAAGINLLSCSEATIEGIQSSNIQVPNSGYTLVVSGILNPPFVTSIKSITSRNIRIRSVQSTGITCNTFISNTNAWIGSVLLRGIDMADVDDVSGALFAYTSDQSDDMVHVRGVLGFLGLALFNSKVGSNSGIQMNNFQSSGDVLGAFCIEQGSTNVMCKNIRSQGHILSNKVDMMAKGADFSTFMVTNPDIDPLSQNLDFSMCNGQGILTDSGISKNVFKFDLEYCNQVFVSQSVNATVPASSFDVFIAPNATQVIIQ</sequence>
<gene>
    <name evidence="1" type="ORF">Sylvanvirus17_11</name>
</gene>
<dbReference type="Gene3D" id="2.160.20.10">
    <property type="entry name" value="Single-stranded right-handed beta-helix, Pectin lyase-like"/>
    <property type="match status" value="1"/>
</dbReference>
<dbReference type="InterPro" id="IPR011050">
    <property type="entry name" value="Pectin_lyase_fold/virulence"/>
</dbReference>
<dbReference type="InterPro" id="IPR012334">
    <property type="entry name" value="Pectin_lyas_fold"/>
</dbReference>
<proteinExistence type="predicted"/>
<dbReference type="EMBL" id="MK072523">
    <property type="protein sequence ID" value="AYV86992.1"/>
    <property type="molecule type" value="Genomic_DNA"/>
</dbReference>
<accession>A0A3G5AIF3</accession>
<name>A0A3G5AIF3_9VIRU</name>